<feature type="domain" description="Transcription elongation factor GreA/GreB N-terminal" evidence="11">
    <location>
        <begin position="9"/>
        <end position="77"/>
    </location>
</feature>
<feature type="domain" description="Transcription elongation factor GreA/GreB C-terminal" evidence="10">
    <location>
        <begin position="85"/>
        <end position="158"/>
    </location>
</feature>
<dbReference type="PANTHER" id="PTHR30437:SF4">
    <property type="entry name" value="TRANSCRIPTION ELONGATION FACTOR GREA"/>
    <property type="match status" value="1"/>
</dbReference>
<dbReference type="PROSITE" id="PS00829">
    <property type="entry name" value="GREAB_1"/>
    <property type="match status" value="1"/>
</dbReference>
<comment type="similarity">
    <text evidence="1 8 9">Belongs to the GreA/GreB family.</text>
</comment>
<dbReference type="Gene3D" id="1.10.287.180">
    <property type="entry name" value="Transcription elongation factor, GreA/GreB, N-terminal domain"/>
    <property type="match status" value="1"/>
</dbReference>
<keyword evidence="4 8" id="KW-0238">DNA-binding</keyword>
<proteinExistence type="inferred from homology"/>
<dbReference type="GO" id="GO:0003677">
    <property type="term" value="F:DNA binding"/>
    <property type="evidence" value="ECO:0007669"/>
    <property type="project" value="UniProtKB-UniRule"/>
</dbReference>
<evidence type="ECO:0000313" key="13">
    <source>
        <dbReference type="Proteomes" id="UP000032434"/>
    </source>
</evidence>
<dbReference type="FunCoup" id="A0A061AB26">
    <property type="interactions" value="191"/>
</dbReference>
<dbReference type="SUPFAM" id="SSF54534">
    <property type="entry name" value="FKBP-like"/>
    <property type="match status" value="1"/>
</dbReference>
<evidence type="ECO:0000256" key="1">
    <source>
        <dbReference type="ARBA" id="ARBA00008213"/>
    </source>
</evidence>
<dbReference type="GO" id="GO:0006354">
    <property type="term" value="P:DNA-templated transcription elongation"/>
    <property type="evidence" value="ECO:0007669"/>
    <property type="project" value="TreeGrafter"/>
</dbReference>
<dbReference type="OrthoDB" id="9808774at2"/>
<evidence type="ECO:0000256" key="2">
    <source>
        <dbReference type="ARBA" id="ARBA00013729"/>
    </source>
</evidence>
<evidence type="ECO:0000256" key="5">
    <source>
        <dbReference type="ARBA" id="ARBA00023163"/>
    </source>
</evidence>
<keyword evidence="3 8" id="KW-0805">Transcription regulation</keyword>
<keyword evidence="12" id="KW-0648">Protein biosynthesis</keyword>
<keyword evidence="8" id="KW-0175">Coiled coil</keyword>
<organism evidence="12 13">
    <name type="scientific">Acholeplasma oculi</name>
    <dbReference type="NCBI Taxonomy" id="35623"/>
    <lineage>
        <taxon>Bacteria</taxon>
        <taxon>Bacillati</taxon>
        <taxon>Mycoplasmatota</taxon>
        <taxon>Mollicutes</taxon>
        <taxon>Acholeplasmatales</taxon>
        <taxon>Acholeplasmataceae</taxon>
        <taxon>Acholeplasma</taxon>
    </lineage>
</organism>
<dbReference type="STRING" id="35623.Aocu_10270"/>
<dbReference type="PATRIC" id="fig|35623.3.peg.1027"/>
<evidence type="ECO:0000256" key="9">
    <source>
        <dbReference type="RuleBase" id="RU000556"/>
    </source>
</evidence>
<dbReference type="RefSeq" id="WP_045749554.1">
    <property type="nucleotide sequence ID" value="NZ_FUZK01000001.1"/>
</dbReference>
<evidence type="ECO:0000256" key="7">
    <source>
        <dbReference type="ARBA" id="ARBA00030776"/>
    </source>
</evidence>
<dbReference type="InterPro" id="IPR036805">
    <property type="entry name" value="Tscrpt_elong_fac_GreA/B_N_sf"/>
</dbReference>
<dbReference type="FunFam" id="1.10.287.180:FF:000001">
    <property type="entry name" value="Transcription elongation factor GreA"/>
    <property type="match status" value="1"/>
</dbReference>
<evidence type="ECO:0000256" key="8">
    <source>
        <dbReference type="HAMAP-Rule" id="MF_00105"/>
    </source>
</evidence>
<evidence type="ECO:0000256" key="4">
    <source>
        <dbReference type="ARBA" id="ARBA00023125"/>
    </source>
</evidence>
<dbReference type="InterPro" id="IPR022691">
    <property type="entry name" value="Tscrpt_elong_fac_GreA/B_N"/>
</dbReference>
<dbReference type="SUPFAM" id="SSF46557">
    <property type="entry name" value="GreA transcript cleavage protein, N-terminal domain"/>
    <property type="match status" value="1"/>
</dbReference>
<dbReference type="PIRSF" id="PIRSF006092">
    <property type="entry name" value="GreA_GreB"/>
    <property type="match status" value="1"/>
</dbReference>
<sequence>MAVKKQYELTQTGLEQLKAELVELKDVKRKENLEALKEAREQGDLSENADYDAARNEQARIESRILEIESILKNVKIIRTNDDSSSVNIGKEVVLKFIEKNKEVTYHLVGTIEADPLKGKISIESPLGKAIKGREVGEVVTVKSETNKTFNVEILSIN</sequence>
<dbReference type="GO" id="GO:0070063">
    <property type="term" value="F:RNA polymerase binding"/>
    <property type="evidence" value="ECO:0007669"/>
    <property type="project" value="InterPro"/>
</dbReference>
<dbReference type="PANTHER" id="PTHR30437">
    <property type="entry name" value="TRANSCRIPTION ELONGATION FACTOR GREA"/>
    <property type="match status" value="1"/>
</dbReference>
<dbReference type="NCBIfam" id="NF001263">
    <property type="entry name" value="PRK00226.1-4"/>
    <property type="match status" value="1"/>
</dbReference>
<keyword evidence="5 8" id="KW-0804">Transcription</keyword>
<dbReference type="HAMAP" id="MF_00105">
    <property type="entry name" value="GreA_GreB"/>
    <property type="match status" value="1"/>
</dbReference>
<dbReference type="HOGENOM" id="CLU_101379_2_0_14"/>
<dbReference type="NCBIfam" id="TIGR01462">
    <property type="entry name" value="greA"/>
    <property type="match status" value="1"/>
</dbReference>
<dbReference type="InterPro" id="IPR023459">
    <property type="entry name" value="Tscrpt_elong_fac_GreA/B_fam"/>
</dbReference>
<protein>
    <recommendedName>
        <fullName evidence="2 8">Transcription elongation factor GreA</fullName>
    </recommendedName>
    <alternativeName>
        <fullName evidence="7 8">Transcript cleavage factor GreA</fullName>
    </alternativeName>
</protein>
<evidence type="ECO:0000259" key="10">
    <source>
        <dbReference type="Pfam" id="PF01272"/>
    </source>
</evidence>
<dbReference type="KEGG" id="aoc:Aocu_10270"/>
<comment type="function">
    <text evidence="6 8 9">Necessary for efficient RNA polymerase transcription elongation past template-encoded arresting sites. The arresting sites in DNA have the property of trapping a certain fraction of elongating RNA polymerases that pass through, resulting in locked ternary complexes. Cleavage of the nascent transcript by cleavage factors such as GreA or GreB allows the resumption of elongation from the new 3'terminus. GreA releases sequences of 2 to 3 nucleotides.</text>
</comment>
<evidence type="ECO:0000256" key="3">
    <source>
        <dbReference type="ARBA" id="ARBA00023015"/>
    </source>
</evidence>
<gene>
    <name evidence="8 12" type="primary">greA</name>
    <name evidence="12" type="ORF">Aocu_10270</name>
</gene>
<dbReference type="InterPro" id="IPR006359">
    <property type="entry name" value="Tscrpt_elong_fac_GreA"/>
</dbReference>
<dbReference type="GO" id="GO:0003746">
    <property type="term" value="F:translation elongation factor activity"/>
    <property type="evidence" value="ECO:0007669"/>
    <property type="project" value="UniProtKB-KW"/>
</dbReference>
<dbReference type="AlphaFoldDB" id="A0A061AB26"/>
<dbReference type="Pfam" id="PF03449">
    <property type="entry name" value="GreA_GreB_N"/>
    <property type="match status" value="1"/>
</dbReference>
<dbReference type="InterPro" id="IPR018151">
    <property type="entry name" value="TF_GreA/GreB_CS"/>
</dbReference>
<accession>A0A061AB26</accession>
<name>A0A061AB26_9MOLU</name>
<evidence type="ECO:0000313" key="12">
    <source>
        <dbReference type="EMBL" id="CDR31100.1"/>
    </source>
</evidence>
<dbReference type="Proteomes" id="UP000032434">
    <property type="component" value="Chromosome 1"/>
</dbReference>
<dbReference type="InParanoid" id="A0A061AB26"/>
<keyword evidence="13" id="KW-1185">Reference proteome</keyword>
<dbReference type="GO" id="GO:0032784">
    <property type="term" value="P:regulation of DNA-templated transcription elongation"/>
    <property type="evidence" value="ECO:0007669"/>
    <property type="project" value="UniProtKB-UniRule"/>
</dbReference>
<dbReference type="InterPro" id="IPR028624">
    <property type="entry name" value="Tscrpt_elong_fac_GreA/B"/>
</dbReference>
<evidence type="ECO:0000259" key="11">
    <source>
        <dbReference type="Pfam" id="PF03449"/>
    </source>
</evidence>
<feature type="coiled-coil region" evidence="8">
    <location>
        <begin position="7"/>
        <end position="34"/>
    </location>
</feature>
<dbReference type="InterPro" id="IPR001437">
    <property type="entry name" value="Tscrpt_elong_fac_GreA/B_C"/>
</dbReference>
<dbReference type="Gene3D" id="3.10.50.30">
    <property type="entry name" value="Transcription elongation factor, GreA/GreB, C-terminal domain"/>
    <property type="match status" value="1"/>
</dbReference>
<dbReference type="InterPro" id="IPR036953">
    <property type="entry name" value="GreA/GreB_C_sf"/>
</dbReference>
<dbReference type="Pfam" id="PF01272">
    <property type="entry name" value="GreA_GreB"/>
    <property type="match status" value="1"/>
</dbReference>
<dbReference type="EMBL" id="LK028559">
    <property type="protein sequence ID" value="CDR31100.1"/>
    <property type="molecule type" value="Genomic_DNA"/>
</dbReference>
<reference evidence="13" key="1">
    <citation type="submission" date="2014-05" db="EMBL/GenBank/DDBJ databases">
        <authorList>
            <person name="Kube M."/>
        </authorList>
    </citation>
    <scope>NUCLEOTIDE SEQUENCE [LARGE SCALE GENOMIC DNA]</scope>
</reference>
<evidence type="ECO:0000256" key="6">
    <source>
        <dbReference type="ARBA" id="ARBA00024916"/>
    </source>
</evidence>
<keyword evidence="12" id="KW-0251">Elongation factor</keyword>